<evidence type="ECO:0000313" key="1">
    <source>
        <dbReference type="EMBL" id="KAG2309972.1"/>
    </source>
</evidence>
<reference evidence="1 2" key="1">
    <citation type="submission" date="2020-02" db="EMBL/GenBank/DDBJ databases">
        <authorList>
            <person name="Ma Q."/>
            <person name="Huang Y."/>
            <person name="Song X."/>
            <person name="Pei D."/>
        </authorList>
    </citation>
    <scope>NUCLEOTIDE SEQUENCE [LARGE SCALE GENOMIC DNA]</scope>
    <source>
        <strain evidence="1">Sxm20200214</strain>
        <tissue evidence="1">Leaf</tissue>
    </source>
</reference>
<keyword evidence="2" id="KW-1185">Reference proteome</keyword>
<protein>
    <submittedName>
        <fullName evidence="1">Uncharacterized protein</fullName>
    </submittedName>
</protein>
<dbReference type="AlphaFoldDB" id="A0A8X8ATA8"/>
<sequence length="73" mass="8126">MVFGEDGAEQIAQGLIFPSRARGRRHHRASVVGYGARFEVSVLLTLSLPLESVVLEKVERRLEEAEESYVGRA</sequence>
<name>A0A8X8ATA8_BRACI</name>
<organism evidence="1 2">
    <name type="scientific">Brassica carinata</name>
    <name type="common">Ethiopian mustard</name>
    <name type="synonym">Abyssinian cabbage</name>
    <dbReference type="NCBI Taxonomy" id="52824"/>
    <lineage>
        <taxon>Eukaryota</taxon>
        <taxon>Viridiplantae</taxon>
        <taxon>Streptophyta</taxon>
        <taxon>Embryophyta</taxon>
        <taxon>Tracheophyta</taxon>
        <taxon>Spermatophyta</taxon>
        <taxon>Magnoliopsida</taxon>
        <taxon>eudicotyledons</taxon>
        <taxon>Gunneridae</taxon>
        <taxon>Pentapetalae</taxon>
        <taxon>rosids</taxon>
        <taxon>malvids</taxon>
        <taxon>Brassicales</taxon>
        <taxon>Brassicaceae</taxon>
        <taxon>Brassiceae</taxon>
        <taxon>Brassica</taxon>
    </lineage>
</organism>
<gene>
    <name evidence="1" type="ORF">Bca52824_021529</name>
</gene>
<proteinExistence type="predicted"/>
<accession>A0A8X8ATA8</accession>
<dbReference type="EMBL" id="JAAMPC010000005">
    <property type="protein sequence ID" value="KAG2309972.1"/>
    <property type="molecule type" value="Genomic_DNA"/>
</dbReference>
<comment type="caution">
    <text evidence="1">The sequence shown here is derived from an EMBL/GenBank/DDBJ whole genome shotgun (WGS) entry which is preliminary data.</text>
</comment>
<evidence type="ECO:0000313" key="2">
    <source>
        <dbReference type="Proteomes" id="UP000886595"/>
    </source>
</evidence>
<dbReference type="Proteomes" id="UP000886595">
    <property type="component" value="Unassembled WGS sequence"/>
</dbReference>